<evidence type="ECO:0000313" key="2">
    <source>
        <dbReference type="Proteomes" id="UP000325395"/>
    </source>
</evidence>
<name>A0ABQ6WWE9_9EURO</name>
<protein>
    <recommendedName>
        <fullName evidence="3">Secreted protein</fullName>
    </recommendedName>
</protein>
<evidence type="ECO:0008006" key="3">
    <source>
        <dbReference type="Google" id="ProtNLM"/>
    </source>
</evidence>
<organism evidence="1 2">
    <name type="scientific">Aspergillus pseudocaelatus</name>
    <dbReference type="NCBI Taxonomy" id="1825620"/>
    <lineage>
        <taxon>Eukaryota</taxon>
        <taxon>Fungi</taxon>
        <taxon>Dikarya</taxon>
        <taxon>Ascomycota</taxon>
        <taxon>Pezizomycotina</taxon>
        <taxon>Eurotiomycetes</taxon>
        <taxon>Eurotiomycetidae</taxon>
        <taxon>Eurotiales</taxon>
        <taxon>Aspergillaceae</taxon>
        <taxon>Aspergillus</taxon>
        <taxon>Aspergillus subgen. Circumdati</taxon>
    </lineage>
</organism>
<dbReference type="EMBL" id="ML735701">
    <property type="protein sequence ID" value="KAE8421423.1"/>
    <property type="molecule type" value="Genomic_DNA"/>
</dbReference>
<sequence>MVGILGYCFLNFWCTVPVLVGYFVQVAVCRCSFAVASLTLHFHDASAVLVYSFPSAVRVRVCLP</sequence>
<keyword evidence="2" id="KW-1185">Reference proteome</keyword>
<dbReference type="Proteomes" id="UP000325395">
    <property type="component" value="Unassembled WGS sequence"/>
</dbReference>
<evidence type="ECO:0000313" key="1">
    <source>
        <dbReference type="EMBL" id="KAE8421423.1"/>
    </source>
</evidence>
<proteinExistence type="predicted"/>
<accession>A0ABQ6WWE9</accession>
<gene>
    <name evidence="1" type="ORF">BDV36DRAFT_247880</name>
</gene>
<reference evidence="1 2" key="1">
    <citation type="submission" date="2019-04" db="EMBL/GenBank/DDBJ databases">
        <authorList>
            <consortium name="DOE Joint Genome Institute"/>
            <person name="Mondo S."/>
            <person name="Kjaerbolling I."/>
            <person name="Vesth T."/>
            <person name="Frisvad J.C."/>
            <person name="Nybo J.L."/>
            <person name="Theobald S."/>
            <person name="Kildgaard S."/>
            <person name="Isbrandt T."/>
            <person name="Kuo A."/>
            <person name="Sato A."/>
            <person name="Lyhne E.K."/>
            <person name="Kogle M.E."/>
            <person name="Wiebenga A."/>
            <person name="Kun R.S."/>
            <person name="Lubbers R.J."/>
            <person name="Makela M.R."/>
            <person name="Barry K."/>
            <person name="Chovatia M."/>
            <person name="Clum A."/>
            <person name="Daum C."/>
            <person name="Haridas S."/>
            <person name="He G."/>
            <person name="LaButti K."/>
            <person name="Lipzen A."/>
            <person name="Riley R."/>
            <person name="Salamov A."/>
            <person name="Simmons B.A."/>
            <person name="Magnuson J.K."/>
            <person name="Henrissat B."/>
            <person name="Mortensen U.H."/>
            <person name="Larsen T.O."/>
            <person name="Devries R.P."/>
            <person name="Grigoriev I.V."/>
            <person name="Machida M."/>
            <person name="Baker S.E."/>
            <person name="Andersen M.R."/>
            <person name="Cantor M.N."/>
            <person name="Hua S.X."/>
        </authorList>
    </citation>
    <scope>NUCLEOTIDE SEQUENCE [LARGE SCALE GENOMIC DNA]</scope>
    <source>
        <strain evidence="1 2">CBS 117616</strain>
    </source>
</reference>